<gene>
    <name evidence="3" type="ORF">As57867_012756</name>
</gene>
<dbReference type="AlphaFoldDB" id="A0A6A4YHE6"/>
<evidence type="ECO:0000256" key="1">
    <source>
        <dbReference type="ARBA" id="ARBA00023136"/>
    </source>
</evidence>
<organism evidence="3">
    <name type="scientific">Aphanomyces stellatus</name>
    <dbReference type="NCBI Taxonomy" id="120398"/>
    <lineage>
        <taxon>Eukaryota</taxon>
        <taxon>Sar</taxon>
        <taxon>Stramenopiles</taxon>
        <taxon>Oomycota</taxon>
        <taxon>Saprolegniomycetes</taxon>
        <taxon>Saprolegniales</taxon>
        <taxon>Verrucalvaceae</taxon>
        <taxon>Aphanomyces</taxon>
    </lineage>
</organism>
<dbReference type="GO" id="GO:0005783">
    <property type="term" value="C:endoplasmic reticulum"/>
    <property type="evidence" value="ECO:0007669"/>
    <property type="project" value="TreeGrafter"/>
</dbReference>
<keyword evidence="1 2" id="KW-0472">Membrane</keyword>
<dbReference type="OrthoDB" id="5977743at2759"/>
<dbReference type="PANTHER" id="PTHR13315:SF4">
    <property type="entry name" value="METALLOPHOSPHOESTERASE, ISOFORM E"/>
    <property type="match status" value="1"/>
</dbReference>
<dbReference type="EMBL" id="VJMH01005398">
    <property type="protein sequence ID" value="KAF0696445.1"/>
    <property type="molecule type" value="Genomic_DNA"/>
</dbReference>
<comment type="caution">
    <text evidence="3">The sequence shown here is derived from an EMBL/GenBank/DDBJ whole genome shotgun (WGS) entry which is preliminary data.</text>
</comment>
<reference evidence="3" key="1">
    <citation type="submission" date="2019-06" db="EMBL/GenBank/DDBJ databases">
        <title>Genomics analysis of Aphanomyces spp. identifies a new class of oomycete effector associated with host adaptation.</title>
        <authorList>
            <person name="Gaulin E."/>
        </authorList>
    </citation>
    <scope>NUCLEOTIDE SEQUENCE</scope>
    <source>
        <strain evidence="3">CBS 578.67</strain>
    </source>
</reference>
<dbReference type="PANTHER" id="PTHR13315">
    <property type="entry name" value="METALLO PHOSPHOESTERASE RELATED"/>
    <property type="match status" value="1"/>
</dbReference>
<evidence type="ECO:0000256" key="2">
    <source>
        <dbReference type="SAM" id="Phobius"/>
    </source>
</evidence>
<dbReference type="GO" id="GO:0006506">
    <property type="term" value="P:GPI anchor biosynthetic process"/>
    <property type="evidence" value="ECO:0007669"/>
    <property type="project" value="InterPro"/>
</dbReference>
<keyword evidence="2" id="KW-0812">Transmembrane</keyword>
<proteinExistence type="predicted"/>
<feature type="non-terminal residue" evidence="3">
    <location>
        <position position="1"/>
    </location>
</feature>
<accession>A0A6A4YHE6</accession>
<dbReference type="GO" id="GO:0016020">
    <property type="term" value="C:membrane"/>
    <property type="evidence" value="ECO:0007669"/>
    <property type="project" value="GOC"/>
</dbReference>
<protein>
    <submittedName>
        <fullName evidence="3">Uncharacterized protein</fullName>
    </submittedName>
</protein>
<feature type="transmembrane region" description="Helical" evidence="2">
    <location>
        <begin position="123"/>
        <end position="145"/>
    </location>
</feature>
<evidence type="ECO:0000313" key="3">
    <source>
        <dbReference type="EMBL" id="KAF0696445.1"/>
    </source>
</evidence>
<keyword evidence="2" id="KW-1133">Transmembrane helix</keyword>
<name>A0A6A4YHE6_9STRA</name>
<feature type="transmembrane region" description="Helical" evidence="2">
    <location>
        <begin position="157"/>
        <end position="176"/>
    </location>
</feature>
<sequence length="179" mass="19422">FTHIPLFRPAHSDCGPRRTKSPITPGDGVSYQNVVSEELSTLILDAVTPLHVFSGDDHTPCTYHHAAFNTTEDSLATFSWLQGERHPEVTLLSLGGNPALSSDQADADPSIMRMQTCTLPDQMGIYIGYGLLGGLSLVYLGFGTLPSLLLRVKPRPVAYAVVVGPIVTWYLLMLLLSTI</sequence>
<dbReference type="InterPro" id="IPR033308">
    <property type="entry name" value="PGAP5/Cdc1/Ted1"/>
</dbReference>